<gene>
    <name evidence="1" type="ORF">G9B68_005578</name>
</gene>
<name>A0A742RM52_SALER</name>
<dbReference type="EMBL" id="DAAUMU010000105">
    <property type="protein sequence ID" value="HAF1421017.1"/>
    <property type="molecule type" value="Genomic_DNA"/>
</dbReference>
<organism evidence="1">
    <name type="scientific">Salmonella enterica</name>
    <name type="common">Salmonella choleraesuis</name>
    <dbReference type="NCBI Taxonomy" id="28901"/>
    <lineage>
        <taxon>Bacteria</taxon>
        <taxon>Pseudomonadati</taxon>
        <taxon>Pseudomonadota</taxon>
        <taxon>Gammaproteobacteria</taxon>
        <taxon>Enterobacterales</taxon>
        <taxon>Enterobacteriaceae</taxon>
        <taxon>Salmonella</taxon>
    </lineage>
</organism>
<evidence type="ECO:0000313" key="1">
    <source>
        <dbReference type="EMBL" id="HAF1421017.1"/>
    </source>
</evidence>
<reference evidence="1" key="1">
    <citation type="journal article" date="2018" name="Genome Biol.">
        <title>SKESA: strategic k-mer extension for scrupulous assemblies.</title>
        <authorList>
            <person name="Souvorov A."/>
            <person name="Agarwala R."/>
            <person name="Lipman D.J."/>
        </authorList>
    </citation>
    <scope>NUCLEOTIDE SEQUENCE</scope>
    <source>
        <strain evidence="1">MA.CK_95/00012903</strain>
    </source>
</reference>
<proteinExistence type="predicted"/>
<feature type="non-terminal residue" evidence="1">
    <location>
        <position position="65"/>
    </location>
</feature>
<comment type="caution">
    <text evidence="1">The sequence shown here is derived from an EMBL/GenBank/DDBJ whole genome shotgun (WGS) entry which is preliminary data.</text>
</comment>
<accession>A0A742RM52</accession>
<reference evidence="1" key="2">
    <citation type="submission" date="2020-02" db="EMBL/GenBank/DDBJ databases">
        <authorList>
            <consortium name="NCBI Pathogen Detection Project"/>
        </authorList>
    </citation>
    <scope>NUCLEOTIDE SEQUENCE</scope>
    <source>
        <strain evidence="1">MA.CK_95/00012903</strain>
    </source>
</reference>
<sequence length="65" mass="7435">MLTRDIAGNNIRKSPPSAYLHTPQAMPLPCMAFFIYLNVNRRFLMGLDVYFIKRPADTTTADTTR</sequence>
<dbReference type="AlphaFoldDB" id="A0A742RM52"/>
<protein>
    <submittedName>
        <fullName evidence="1">Uncharacterized protein</fullName>
    </submittedName>
</protein>